<dbReference type="STRING" id="887898.HMPREF0551_1742"/>
<dbReference type="AlphaFoldDB" id="E7RYH8"/>
<evidence type="ECO:0000256" key="3">
    <source>
        <dbReference type="RuleBase" id="RU004447"/>
    </source>
</evidence>
<feature type="compositionally biased region" description="Low complexity" evidence="4">
    <location>
        <begin position="16"/>
        <end position="41"/>
    </location>
</feature>
<dbReference type="GO" id="GO:0006508">
    <property type="term" value="P:proteolysis"/>
    <property type="evidence" value="ECO:0007669"/>
    <property type="project" value="InterPro"/>
</dbReference>
<gene>
    <name evidence="7" type="ORF">HMPREF0551_1742</name>
</gene>
<dbReference type="InterPro" id="IPR011249">
    <property type="entry name" value="Metalloenz_LuxS/M16"/>
</dbReference>
<keyword evidence="7" id="KW-0378">Hydrolase</keyword>
<dbReference type="InterPro" id="IPR001431">
    <property type="entry name" value="Pept_M16_Zn_BS"/>
</dbReference>
<dbReference type="EMBL" id="AEQP01000017">
    <property type="protein sequence ID" value="EFV94486.1"/>
    <property type="molecule type" value="Genomic_DNA"/>
</dbReference>
<dbReference type="PANTHER" id="PTHR11851">
    <property type="entry name" value="METALLOPROTEASE"/>
    <property type="match status" value="1"/>
</dbReference>
<dbReference type="PROSITE" id="PS00143">
    <property type="entry name" value="INSULINASE"/>
    <property type="match status" value="1"/>
</dbReference>
<accession>E7RYH8</accession>
<dbReference type="Gene3D" id="3.30.830.10">
    <property type="entry name" value="Metalloenzyme, LuxS/M16 peptidase-like"/>
    <property type="match status" value="4"/>
</dbReference>
<dbReference type="InterPro" id="IPR011765">
    <property type="entry name" value="Pept_M16_N"/>
</dbReference>
<dbReference type="Pfam" id="PF05193">
    <property type="entry name" value="Peptidase_M16_C"/>
    <property type="match status" value="2"/>
</dbReference>
<dbReference type="Pfam" id="PF00675">
    <property type="entry name" value="Peptidase_M16"/>
    <property type="match status" value="2"/>
</dbReference>
<dbReference type="PANTHER" id="PTHR11851:SF49">
    <property type="entry name" value="MITOCHONDRIAL-PROCESSING PEPTIDASE SUBUNIT ALPHA"/>
    <property type="match status" value="1"/>
</dbReference>
<organism evidence="7 8">
    <name type="scientific">Lautropia mirabilis ATCC 51599</name>
    <dbReference type="NCBI Taxonomy" id="887898"/>
    <lineage>
        <taxon>Bacteria</taxon>
        <taxon>Pseudomonadati</taxon>
        <taxon>Pseudomonadota</taxon>
        <taxon>Betaproteobacteria</taxon>
        <taxon>Burkholderiales</taxon>
        <taxon>Burkholderiaceae</taxon>
        <taxon>Lautropia</taxon>
    </lineage>
</organism>
<dbReference type="eggNOG" id="COG0612">
    <property type="taxonomic scope" value="Bacteria"/>
</dbReference>
<dbReference type="InterPro" id="IPR007863">
    <property type="entry name" value="Peptidase_M16_C"/>
</dbReference>
<evidence type="ECO:0000313" key="7">
    <source>
        <dbReference type="EMBL" id="EFV94486.1"/>
    </source>
</evidence>
<proteinExistence type="inferred from homology"/>
<comment type="similarity">
    <text evidence="2 3">Belongs to the peptidase M16 family.</text>
</comment>
<dbReference type="SUPFAM" id="SSF63411">
    <property type="entry name" value="LuxS/MPP-like metallohydrolase"/>
    <property type="match status" value="4"/>
</dbReference>
<sequence>MPVFHGAFLMHLRPASPEQAPQPHAPAAPHTTASHAAPAHAGLRSPQDGPACRQQRRLLRDVRLALLMLGLGVATAFVVPHVQAKEAPIPSAAVATVEATTPTNIPGVVQVGQPINGVTQYQLSNGLTVLLGPDESKPTMTVNLVYKVGSRHEGPGEAGMAHLLEHMLFKGTEKIPDPKKELTRRGIDWNGTTWYDRTNYFGQFNASDATRDWMLSWLADTMQNIRIDAGKLKSERPVVINEMESNENRPGTVLYHQLMATAYGFHPYSRSVIGALSDLDAVAPDNLQNFYGRYYRPDNAVLIITGQLDVNGTLAAVQKAFGSIPRPKAPIVQPYTLDPAQQGEREVVVRRTGGVPLLLAGYHTPAGAARDTVALSLLAEMLTREPDGPLYQQLVKPGYAVNVGASSSDLYDPGMLLFSATLASEDKRQIVWDTLRKVVEGELPLSQEALDRTKQDVKNGMQRLAEDPEALAMELTEAVAQGDWRLPFAQADWAQAMTLDEIRAAGRRWLVRDNRTLAWYLPTAQPVRAPNPSRPDIAALLKDHKWQQAEAFTADVALTPASITERTQIGQLSNGIRYAILPRKVKGDRVNLSLNLQWGNLQNLSGRWREADLLDTMMLSGTKQLPRQAFEDRLRALDARLSIDANASGAKVSLSVPARNLSEALTLAASALREPVFPKDVFQERRDQVLTGIEAQRHQPEALAAEAMAIRGHAYPTDDPRHYRTMDEVVTDLKAQTPERLMKFWQDFAGASHGQFSVVGNVDPEALKAELQKLLGDWKSPQAYARIRMDYHGLPAATEMVEVPDKANAVLLQARNIPISEEHPDYTALSMAVRLLGGSADARLFHRLREKESISYGAYASLSASRDVDNAMIDIRAILAPANIDRLQKALQEEIERVHADGFTQAELDEARNALMDQRRQYLASEANVTSLLSSNLFWNTDMGRWTRRDEQIRALTLEQVNAAFRKWIDPKKALTVGAGSFSAARAKSTEKVQK</sequence>
<name>E7RYH8_9BURK</name>
<dbReference type="Proteomes" id="UP000011021">
    <property type="component" value="Unassembled WGS sequence"/>
</dbReference>
<evidence type="ECO:0000259" key="5">
    <source>
        <dbReference type="Pfam" id="PF00675"/>
    </source>
</evidence>
<evidence type="ECO:0000313" key="8">
    <source>
        <dbReference type="Proteomes" id="UP000011021"/>
    </source>
</evidence>
<evidence type="ECO:0000259" key="6">
    <source>
        <dbReference type="Pfam" id="PF05193"/>
    </source>
</evidence>
<keyword evidence="8" id="KW-1185">Reference proteome</keyword>
<feature type="domain" description="Peptidase M16 N-terminal" evidence="5">
    <location>
        <begin position="611"/>
        <end position="709"/>
    </location>
</feature>
<dbReference type="GO" id="GO:0004222">
    <property type="term" value="F:metalloendopeptidase activity"/>
    <property type="evidence" value="ECO:0007669"/>
    <property type="project" value="InterPro"/>
</dbReference>
<feature type="domain" description="Peptidase M16 N-terminal" evidence="5">
    <location>
        <begin position="129"/>
        <end position="274"/>
    </location>
</feature>
<evidence type="ECO:0000256" key="1">
    <source>
        <dbReference type="ARBA" id="ARBA00001947"/>
    </source>
</evidence>
<reference evidence="7 8" key="1">
    <citation type="submission" date="2010-12" db="EMBL/GenBank/DDBJ databases">
        <authorList>
            <person name="Muzny D."/>
            <person name="Qin X."/>
            <person name="Deng J."/>
            <person name="Jiang H."/>
            <person name="Liu Y."/>
            <person name="Qu J."/>
            <person name="Song X.-Z."/>
            <person name="Zhang L."/>
            <person name="Thornton R."/>
            <person name="Coyle M."/>
            <person name="Francisco L."/>
            <person name="Jackson L."/>
            <person name="Javaid M."/>
            <person name="Korchina V."/>
            <person name="Kovar C."/>
            <person name="Mata R."/>
            <person name="Mathew T."/>
            <person name="Ngo R."/>
            <person name="Nguyen L."/>
            <person name="Nguyen N."/>
            <person name="Okwuonu G."/>
            <person name="Ongeri F."/>
            <person name="Pham C."/>
            <person name="Simmons D."/>
            <person name="Wilczek-Boney K."/>
            <person name="Hale W."/>
            <person name="Jakkamsetti A."/>
            <person name="Pham P."/>
            <person name="Ruth R."/>
            <person name="San Lucas F."/>
            <person name="Warren J."/>
            <person name="Zhang J."/>
            <person name="Zhao Z."/>
            <person name="Zhou C."/>
            <person name="Zhu D."/>
            <person name="Lee S."/>
            <person name="Bess C."/>
            <person name="Blankenburg K."/>
            <person name="Forbes L."/>
            <person name="Fu Q."/>
            <person name="Gubbala S."/>
            <person name="Hirani K."/>
            <person name="Jayaseelan J.C."/>
            <person name="Lara F."/>
            <person name="Munidasa M."/>
            <person name="Palculict T."/>
            <person name="Patil S."/>
            <person name="Pu L.-L."/>
            <person name="Saada N."/>
            <person name="Tang L."/>
            <person name="Weissenberger G."/>
            <person name="Zhu Y."/>
            <person name="Hemphill L."/>
            <person name="Shang Y."/>
            <person name="Youmans B."/>
            <person name="Ayvaz T."/>
            <person name="Ross M."/>
            <person name="Santibanez J."/>
            <person name="Aqrawi P."/>
            <person name="Gross S."/>
            <person name="Joshi V."/>
            <person name="Fowler G."/>
            <person name="Nazareth L."/>
            <person name="Reid J."/>
            <person name="Worley K."/>
            <person name="Petrosino J."/>
            <person name="Highlander S."/>
            <person name="Gibbs R."/>
        </authorList>
    </citation>
    <scope>NUCLEOTIDE SEQUENCE [LARGE SCALE GENOMIC DNA]</scope>
    <source>
        <strain evidence="7 8">ATCC 51599</strain>
    </source>
</reference>
<comment type="cofactor">
    <cofactor evidence="1">
        <name>Zn(2+)</name>
        <dbReference type="ChEBI" id="CHEBI:29105"/>
    </cofactor>
</comment>
<dbReference type="GO" id="GO:0046872">
    <property type="term" value="F:metal ion binding"/>
    <property type="evidence" value="ECO:0007669"/>
    <property type="project" value="InterPro"/>
</dbReference>
<dbReference type="HOGENOM" id="CLU_007487_1_1_4"/>
<evidence type="ECO:0000256" key="2">
    <source>
        <dbReference type="ARBA" id="ARBA00007261"/>
    </source>
</evidence>
<feature type="region of interest" description="Disordered" evidence="4">
    <location>
        <begin position="16"/>
        <end position="51"/>
    </location>
</feature>
<comment type="caution">
    <text evidence="7">The sequence shown here is derived from an EMBL/GenBank/DDBJ whole genome shotgun (WGS) entry which is preliminary data.</text>
</comment>
<dbReference type="EC" id="3.4.24.-" evidence="7"/>
<dbReference type="InterPro" id="IPR050361">
    <property type="entry name" value="MPP/UQCRC_Complex"/>
</dbReference>
<evidence type="ECO:0000256" key="4">
    <source>
        <dbReference type="SAM" id="MobiDB-lite"/>
    </source>
</evidence>
<feature type="domain" description="Peptidase M16 C-terminal" evidence="6">
    <location>
        <begin position="737"/>
        <end position="915"/>
    </location>
</feature>
<feature type="domain" description="Peptidase M16 C-terminal" evidence="6">
    <location>
        <begin position="284"/>
        <end position="455"/>
    </location>
</feature>
<protein>
    <submittedName>
        <fullName evidence="7">Peptidase M16 inactive domain protein</fullName>
        <ecNumber evidence="7">3.4.24.-</ecNumber>
    </submittedName>
</protein>